<dbReference type="Pfam" id="PF00015">
    <property type="entry name" value="MCPsignal"/>
    <property type="match status" value="1"/>
</dbReference>
<sequence>MYNNRSLSIRFKRAKGMKSTKIGFKIVVMVCAVVIAISAIMGFIINHKVESVLQHQATELLQKKAQLVSFKIQGIMKRIFMGANTLERFLSDENGSINDTLKKRMLSEFLLANPHVLLISALYANDDKRAISAIKIHSKIAYPNIALNENMISQIHSLKSITRSDPYYKEIDGNKIYGMDITLPLKDKNQNIIGALNLFLNIDAFYTDVVGKKKSNTFLMGKDGRLLINPNRGIQDKILSAINPDKRVAKAVEYYNNNEAGTLSYHSLSGDTETFLAIQPFDFFEEKENNGNHWRWAIGKYVNKSLVFQEATNTRYIIITTLIVGVLVLALLVFIIISSLITKRISRVNNTLNDFFNLLNNPKNNHAISLTPPSAYDEIGQMQASINENILKTQENIQADNKAIQNSIEVTNHVENGDFTQEIACVPKNKDLQALRNTINSIIQYFRNQIGANIEALNNALEHYKNLDFTHHIQNPKANMEKALNTLGQEISSMLKASLGFANALNHESKDLKTCVDNLTKTAHKQERSLKNTTQSLEEITNVITTIDSKSQEMISQGEDIKSVVDMIRDIADQTNLLALNAAIEAARAGEHGRGFAVVADEVRKLAERTQKSLSEIEANINILVQSIADNAESIKMQNKGVENIHNSINALQQDVQDNLTIANHSLQVSAKIDGISQDILEDVSKKKF</sequence>
<dbReference type="PROSITE" id="PS50111">
    <property type="entry name" value="CHEMOTAXIS_TRANSDUC_2"/>
    <property type="match status" value="1"/>
</dbReference>
<dbReference type="Gene3D" id="1.10.287.950">
    <property type="entry name" value="Methyl-accepting chemotaxis protein"/>
    <property type="match status" value="1"/>
</dbReference>
<dbReference type="EMBL" id="APDY01000057">
    <property type="protein sequence ID" value="EMH28234.1"/>
    <property type="molecule type" value="Genomic_DNA"/>
</dbReference>
<evidence type="ECO:0000256" key="1">
    <source>
        <dbReference type="ARBA" id="ARBA00023224"/>
    </source>
</evidence>
<name>M3NJ76_HELPX</name>
<evidence type="ECO:0000313" key="6">
    <source>
        <dbReference type="Proteomes" id="UP000011872"/>
    </source>
</evidence>
<protein>
    <submittedName>
        <fullName evidence="5">Methyl-accepting chemotaxis protein signaling domain protein</fullName>
    </submittedName>
</protein>
<dbReference type="SUPFAM" id="SSF58104">
    <property type="entry name" value="Methyl-accepting chemotaxis protein (MCP) signaling domain"/>
    <property type="match status" value="1"/>
</dbReference>
<keyword evidence="1 2" id="KW-0807">Transducer</keyword>
<dbReference type="GO" id="GO:0016020">
    <property type="term" value="C:membrane"/>
    <property type="evidence" value="ECO:0007669"/>
    <property type="project" value="InterPro"/>
</dbReference>
<feature type="transmembrane region" description="Helical" evidence="3">
    <location>
        <begin position="316"/>
        <end position="337"/>
    </location>
</feature>
<evidence type="ECO:0000313" key="5">
    <source>
        <dbReference type="EMBL" id="EMH28234.1"/>
    </source>
</evidence>
<keyword evidence="3" id="KW-0472">Membrane</keyword>
<dbReference type="SMART" id="SM00283">
    <property type="entry name" value="MA"/>
    <property type="match status" value="1"/>
</dbReference>
<evidence type="ECO:0000256" key="3">
    <source>
        <dbReference type="SAM" id="Phobius"/>
    </source>
</evidence>
<accession>M3NJ76</accession>
<dbReference type="PANTHER" id="PTHR32089:SF112">
    <property type="entry name" value="LYSOZYME-LIKE PROTEIN-RELATED"/>
    <property type="match status" value="1"/>
</dbReference>
<dbReference type="AlphaFoldDB" id="M3NJ76"/>
<feature type="domain" description="Methyl-accepting transducer" evidence="4">
    <location>
        <begin position="469"/>
        <end position="689"/>
    </location>
</feature>
<organism evidence="5 6">
    <name type="scientific">Helicobacter pylori GAM265BSii</name>
    <dbReference type="NCBI Taxonomy" id="1159049"/>
    <lineage>
        <taxon>Bacteria</taxon>
        <taxon>Pseudomonadati</taxon>
        <taxon>Campylobacterota</taxon>
        <taxon>Epsilonproteobacteria</taxon>
        <taxon>Campylobacterales</taxon>
        <taxon>Helicobacteraceae</taxon>
        <taxon>Helicobacter</taxon>
    </lineage>
</organism>
<feature type="transmembrane region" description="Helical" evidence="3">
    <location>
        <begin position="22"/>
        <end position="45"/>
    </location>
</feature>
<reference evidence="5 6" key="1">
    <citation type="submission" date="2012-12" db="EMBL/GenBank/DDBJ databases">
        <authorList>
            <person name="Weinstock G."/>
            <person name="Sodergren E."/>
            <person name="Lobos E.A."/>
            <person name="Fulton L."/>
            <person name="Fulton R."/>
            <person name="Courtney L."/>
            <person name="Fronick C."/>
            <person name="O'Laughlin M."/>
            <person name="Godfrey J."/>
            <person name="Wilson R.M."/>
            <person name="Miner T."/>
            <person name="Farmer C."/>
            <person name="Delehaunty K."/>
            <person name="Cordes M."/>
            <person name="Minx P."/>
            <person name="Tomlinson C."/>
            <person name="Chen J."/>
            <person name="Wollam A."/>
            <person name="Pepin K.H."/>
            <person name="Bhonagiri V."/>
            <person name="Zhang X."/>
            <person name="Suruliraj S."/>
            <person name="Antonio M."/>
            <person name="Secka O."/>
            <person name="Thomas J."/>
            <person name="Warren W."/>
            <person name="Mitreva M."/>
            <person name="Mardis E.R."/>
            <person name="Wilson R.K."/>
        </authorList>
    </citation>
    <scope>NUCLEOTIDE SEQUENCE [LARGE SCALE GENOMIC DNA]</scope>
    <source>
        <strain evidence="5 6">GAM265BSii</strain>
    </source>
</reference>
<dbReference type="GO" id="GO:0007165">
    <property type="term" value="P:signal transduction"/>
    <property type="evidence" value="ECO:0007669"/>
    <property type="project" value="UniProtKB-KW"/>
</dbReference>
<proteinExistence type="predicted"/>
<keyword evidence="3" id="KW-0812">Transmembrane</keyword>
<comment type="caution">
    <text evidence="5">The sequence shown here is derived from an EMBL/GenBank/DDBJ whole genome shotgun (WGS) entry which is preliminary data.</text>
</comment>
<dbReference type="InterPro" id="IPR004089">
    <property type="entry name" value="MCPsignal_dom"/>
</dbReference>
<dbReference type="PATRIC" id="fig|1159049.3.peg.956"/>
<dbReference type="HOGENOM" id="CLU_000445_107_30_7"/>
<dbReference type="PANTHER" id="PTHR32089">
    <property type="entry name" value="METHYL-ACCEPTING CHEMOTAXIS PROTEIN MCPB"/>
    <property type="match status" value="1"/>
</dbReference>
<dbReference type="Proteomes" id="UP000011872">
    <property type="component" value="Unassembled WGS sequence"/>
</dbReference>
<evidence type="ECO:0000256" key="2">
    <source>
        <dbReference type="PROSITE-ProRule" id="PRU00284"/>
    </source>
</evidence>
<gene>
    <name evidence="5" type="ORF">HMPREF1421_01022</name>
</gene>
<dbReference type="Gene3D" id="6.10.340.10">
    <property type="match status" value="1"/>
</dbReference>
<evidence type="ECO:0000259" key="4">
    <source>
        <dbReference type="PROSITE" id="PS50111"/>
    </source>
</evidence>
<keyword evidence="3" id="KW-1133">Transmembrane helix</keyword>